<dbReference type="GeneID" id="54357367"/>
<evidence type="ECO:0000313" key="1">
    <source>
        <dbReference type="Proteomes" id="UP000504637"/>
    </source>
</evidence>
<proteinExistence type="predicted"/>
<dbReference type="Proteomes" id="UP000504637">
    <property type="component" value="Unplaced"/>
</dbReference>
<organism evidence="2">
    <name type="scientific">Dissoconium aciculare CBS 342.82</name>
    <dbReference type="NCBI Taxonomy" id="1314786"/>
    <lineage>
        <taxon>Eukaryota</taxon>
        <taxon>Fungi</taxon>
        <taxon>Dikarya</taxon>
        <taxon>Ascomycota</taxon>
        <taxon>Pezizomycotina</taxon>
        <taxon>Dothideomycetes</taxon>
        <taxon>Dothideomycetidae</taxon>
        <taxon>Mycosphaerellales</taxon>
        <taxon>Dissoconiaceae</taxon>
        <taxon>Dissoconium</taxon>
    </lineage>
</organism>
<reference evidence="2" key="3">
    <citation type="submission" date="2025-08" db="UniProtKB">
        <authorList>
            <consortium name="RefSeq"/>
        </authorList>
    </citation>
    <scope>IDENTIFICATION</scope>
    <source>
        <strain evidence="2">CBS 342.82</strain>
    </source>
</reference>
<evidence type="ECO:0000313" key="2">
    <source>
        <dbReference type="RefSeq" id="XP_033460479.1"/>
    </source>
</evidence>
<name>A0A6J3M6B9_9PEZI</name>
<gene>
    <name evidence="2" type="ORF">K489DRAFT_196244</name>
</gene>
<protein>
    <submittedName>
        <fullName evidence="2">Uncharacterized protein</fullName>
    </submittedName>
</protein>
<sequence>MHSLIMRKLLHLMSPLFGIGAAYTARHGICRLMIIVVMLYTNHVKIEDFSIFYARPCYPFSDMINERRQEMARR</sequence>
<reference evidence="2" key="1">
    <citation type="submission" date="2020-01" db="EMBL/GenBank/DDBJ databases">
        <authorList>
            <consortium name="DOE Joint Genome Institute"/>
            <person name="Haridas S."/>
            <person name="Albert R."/>
            <person name="Binder M."/>
            <person name="Bloem J."/>
            <person name="Labutti K."/>
            <person name="Salamov A."/>
            <person name="Andreopoulos B."/>
            <person name="Baker S.E."/>
            <person name="Barry K."/>
            <person name="Bills G."/>
            <person name="Bluhm B.H."/>
            <person name="Cannon C."/>
            <person name="Castanera R."/>
            <person name="Culley D.E."/>
            <person name="Daum C."/>
            <person name="Ezra D."/>
            <person name="Gonzalez J.B."/>
            <person name="Henrissat B."/>
            <person name="Kuo A."/>
            <person name="Liang C."/>
            <person name="Lipzen A."/>
            <person name="Lutzoni F."/>
            <person name="Magnuson J."/>
            <person name="Mondo S."/>
            <person name="Nolan M."/>
            <person name="Ohm R."/>
            <person name="Pangilinan J."/>
            <person name="Park H.-J."/>
            <person name="Ramirez L."/>
            <person name="Alfaro M."/>
            <person name="Sun H."/>
            <person name="Tritt A."/>
            <person name="Yoshinaga Y."/>
            <person name="Zwiers L.-H."/>
            <person name="Turgeon B.G."/>
            <person name="Goodwin S.B."/>
            <person name="Spatafora J.W."/>
            <person name="Crous P.W."/>
            <person name="Grigoriev I.V."/>
        </authorList>
    </citation>
    <scope>NUCLEOTIDE SEQUENCE</scope>
    <source>
        <strain evidence="2">CBS 342.82</strain>
    </source>
</reference>
<keyword evidence="1" id="KW-1185">Reference proteome</keyword>
<accession>A0A6J3M6B9</accession>
<dbReference type="AlphaFoldDB" id="A0A6J3M6B9"/>
<reference evidence="2" key="2">
    <citation type="submission" date="2020-04" db="EMBL/GenBank/DDBJ databases">
        <authorList>
            <consortium name="NCBI Genome Project"/>
        </authorList>
    </citation>
    <scope>NUCLEOTIDE SEQUENCE</scope>
    <source>
        <strain evidence="2">CBS 342.82</strain>
    </source>
</reference>
<dbReference type="RefSeq" id="XP_033460479.1">
    <property type="nucleotide sequence ID" value="XM_033599568.1"/>
</dbReference>